<dbReference type="Pfam" id="PF00672">
    <property type="entry name" value="HAMP"/>
    <property type="match status" value="1"/>
</dbReference>
<dbReference type="SMART" id="SM00283">
    <property type="entry name" value="MA"/>
    <property type="match status" value="1"/>
</dbReference>
<dbReference type="Proteomes" id="UP000635606">
    <property type="component" value="Unassembled WGS sequence"/>
</dbReference>
<reference evidence="9" key="1">
    <citation type="submission" date="2021-01" db="EMBL/GenBank/DDBJ databases">
        <title>Whole genome shotgun sequence of Virgisporangium ochraceum NBRC 16418.</title>
        <authorList>
            <person name="Komaki H."/>
            <person name="Tamura T."/>
        </authorList>
    </citation>
    <scope>NUCLEOTIDE SEQUENCE</scope>
    <source>
        <strain evidence="9">NBRC 16418</strain>
    </source>
</reference>
<gene>
    <name evidence="9" type="ORF">Voc01_079970</name>
</gene>
<keyword evidence="1 6" id="KW-0812">Transmembrane</keyword>
<sequence length="536" mass="55259">MLLSRVRVGVRLSTGVAALLALLVLCSVVGFDRLGVLRDGATDLADAQVTTRLAMQVKFRSADFNGWQTAYAFDVLRGVPGATEDTTGSRRDFLASAARFDAELTALSARELSADEKATLASVRDLFRQFMELDKQVVAGYAAGAAGRETANRLVAVDEIEIFNRIAAAVDELVTGVDAAATARADRARSDAGTARTGLLLVSLLALLAGIALAWLLTRSITTPLASIRQSLSEIADGDGDLTRRVDDTRRDEFGQVAAAFNRFAERIQNLLRQVSGTASTLSGAATRLGEVSGSLAAAADTTSSQAVAVSSAAGEVSHNVQTVSAGAEQMGVSIREIATSASTAADVVNSAVGLADQANRTVASLGESSSEIGNVLKLITTIAEQTNLLALNATIEAARAGDYGKGFAVVATEVKELAQNTAKATEDISDRIAVIQADSAAAATDIARIANVIAQISDHSTTIASAVEEQTATVAEIARSISQAATGSADIATSVTGIASSAENSTANATSTRAGADEVTRSSNELQALVGSFRF</sequence>
<dbReference type="PROSITE" id="PS50885">
    <property type="entry name" value="HAMP"/>
    <property type="match status" value="1"/>
</dbReference>
<dbReference type="RefSeq" id="WP_203932906.1">
    <property type="nucleotide sequence ID" value="NZ_BOPH01000108.1"/>
</dbReference>
<evidence type="ECO:0000256" key="2">
    <source>
        <dbReference type="ARBA" id="ARBA00022989"/>
    </source>
</evidence>
<dbReference type="PROSITE" id="PS50111">
    <property type="entry name" value="CHEMOTAXIS_TRANSDUC_2"/>
    <property type="match status" value="1"/>
</dbReference>
<comment type="caution">
    <text evidence="9">The sequence shown here is derived from an EMBL/GenBank/DDBJ whole genome shotgun (WGS) entry which is preliminary data.</text>
</comment>
<name>A0A8J4A3A5_9ACTN</name>
<evidence type="ECO:0000313" key="9">
    <source>
        <dbReference type="EMBL" id="GIJ73080.1"/>
    </source>
</evidence>
<dbReference type="Gene3D" id="1.10.287.950">
    <property type="entry name" value="Methyl-accepting chemotaxis protein"/>
    <property type="match status" value="1"/>
</dbReference>
<organism evidence="9 10">
    <name type="scientific">Virgisporangium ochraceum</name>
    <dbReference type="NCBI Taxonomy" id="65505"/>
    <lineage>
        <taxon>Bacteria</taxon>
        <taxon>Bacillati</taxon>
        <taxon>Actinomycetota</taxon>
        <taxon>Actinomycetes</taxon>
        <taxon>Micromonosporales</taxon>
        <taxon>Micromonosporaceae</taxon>
        <taxon>Virgisporangium</taxon>
    </lineage>
</organism>
<dbReference type="InterPro" id="IPR003660">
    <property type="entry name" value="HAMP_dom"/>
</dbReference>
<evidence type="ECO:0000256" key="4">
    <source>
        <dbReference type="ARBA" id="ARBA00029447"/>
    </source>
</evidence>
<dbReference type="AlphaFoldDB" id="A0A8J4A3A5"/>
<evidence type="ECO:0000313" key="10">
    <source>
        <dbReference type="Proteomes" id="UP000635606"/>
    </source>
</evidence>
<feature type="transmembrane region" description="Helical" evidence="6">
    <location>
        <begin position="197"/>
        <end position="217"/>
    </location>
</feature>
<evidence type="ECO:0000256" key="6">
    <source>
        <dbReference type="SAM" id="Phobius"/>
    </source>
</evidence>
<feature type="domain" description="Methyl-accepting transducer" evidence="7">
    <location>
        <begin position="278"/>
        <end position="514"/>
    </location>
</feature>
<keyword evidence="10" id="KW-1185">Reference proteome</keyword>
<evidence type="ECO:0000256" key="1">
    <source>
        <dbReference type="ARBA" id="ARBA00022692"/>
    </source>
</evidence>
<dbReference type="EMBL" id="BOPH01000108">
    <property type="protein sequence ID" value="GIJ73080.1"/>
    <property type="molecule type" value="Genomic_DNA"/>
</dbReference>
<evidence type="ECO:0000259" key="8">
    <source>
        <dbReference type="PROSITE" id="PS50885"/>
    </source>
</evidence>
<proteinExistence type="inferred from homology"/>
<comment type="similarity">
    <text evidence="4">Belongs to the methyl-accepting chemotaxis (MCP) protein family.</text>
</comment>
<keyword evidence="3 5" id="KW-0807">Transducer</keyword>
<feature type="domain" description="HAMP" evidence="8">
    <location>
        <begin position="219"/>
        <end position="273"/>
    </location>
</feature>
<dbReference type="PANTHER" id="PTHR32089:SF112">
    <property type="entry name" value="LYSOZYME-LIKE PROTEIN-RELATED"/>
    <property type="match status" value="1"/>
</dbReference>
<evidence type="ECO:0000256" key="3">
    <source>
        <dbReference type="ARBA" id="ARBA00023224"/>
    </source>
</evidence>
<accession>A0A8J4A3A5</accession>
<dbReference type="CDD" id="cd06225">
    <property type="entry name" value="HAMP"/>
    <property type="match status" value="1"/>
</dbReference>
<dbReference type="SUPFAM" id="SSF58104">
    <property type="entry name" value="Methyl-accepting chemotaxis protein (MCP) signaling domain"/>
    <property type="match status" value="1"/>
</dbReference>
<keyword evidence="2 6" id="KW-1133">Transmembrane helix</keyword>
<evidence type="ECO:0008006" key="11">
    <source>
        <dbReference type="Google" id="ProtNLM"/>
    </source>
</evidence>
<dbReference type="PANTHER" id="PTHR32089">
    <property type="entry name" value="METHYL-ACCEPTING CHEMOTAXIS PROTEIN MCPB"/>
    <property type="match status" value="1"/>
</dbReference>
<keyword evidence="6" id="KW-0472">Membrane</keyword>
<dbReference type="InterPro" id="IPR004089">
    <property type="entry name" value="MCPsignal_dom"/>
</dbReference>
<dbReference type="SMART" id="SM00304">
    <property type="entry name" value="HAMP"/>
    <property type="match status" value="1"/>
</dbReference>
<dbReference type="GO" id="GO:0004888">
    <property type="term" value="F:transmembrane signaling receptor activity"/>
    <property type="evidence" value="ECO:0007669"/>
    <property type="project" value="InterPro"/>
</dbReference>
<dbReference type="Pfam" id="PF00015">
    <property type="entry name" value="MCPsignal"/>
    <property type="match status" value="1"/>
</dbReference>
<evidence type="ECO:0000259" key="7">
    <source>
        <dbReference type="PROSITE" id="PS50111"/>
    </source>
</evidence>
<protein>
    <recommendedName>
        <fullName evidence="11">Methyl-accepting chemotaxis sensory transducer</fullName>
    </recommendedName>
</protein>
<feature type="transmembrane region" description="Helical" evidence="6">
    <location>
        <begin position="12"/>
        <end position="31"/>
    </location>
</feature>
<dbReference type="GO" id="GO:0007165">
    <property type="term" value="P:signal transduction"/>
    <property type="evidence" value="ECO:0007669"/>
    <property type="project" value="UniProtKB-KW"/>
</dbReference>
<evidence type="ECO:0000256" key="5">
    <source>
        <dbReference type="PROSITE-ProRule" id="PRU00284"/>
    </source>
</evidence>
<dbReference type="GO" id="GO:0006935">
    <property type="term" value="P:chemotaxis"/>
    <property type="evidence" value="ECO:0007669"/>
    <property type="project" value="InterPro"/>
</dbReference>
<dbReference type="InterPro" id="IPR004090">
    <property type="entry name" value="Chemotax_Me-accpt_rcpt"/>
</dbReference>
<dbReference type="GO" id="GO:0016020">
    <property type="term" value="C:membrane"/>
    <property type="evidence" value="ECO:0007669"/>
    <property type="project" value="InterPro"/>
</dbReference>
<dbReference type="PRINTS" id="PR00260">
    <property type="entry name" value="CHEMTRNSDUCR"/>
</dbReference>